<feature type="compositionally biased region" description="Polar residues" evidence="1">
    <location>
        <begin position="107"/>
        <end position="120"/>
    </location>
</feature>
<feature type="region of interest" description="Disordered" evidence="1">
    <location>
        <begin position="1"/>
        <end position="55"/>
    </location>
</feature>
<dbReference type="EMBL" id="JARKIE010000211">
    <property type="protein sequence ID" value="KAJ7666326.1"/>
    <property type="molecule type" value="Genomic_DNA"/>
</dbReference>
<accession>A0AAD7CVV7</accession>
<feature type="compositionally biased region" description="Polar residues" evidence="1">
    <location>
        <begin position="33"/>
        <end position="55"/>
    </location>
</feature>
<organism evidence="2 3">
    <name type="scientific">Mycena rosella</name>
    <name type="common">Pink bonnet</name>
    <name type="synonym">Agaricus rosellus</name>
    <dbReference type="NCBI Taxonomy" id="1033263"/>
    <lineage>
        <taxon>Eukaryota</taxon>
        <taxon>Fungi</taxon>
        <taxon>Dikarya</taxon>
        <taxon>Basidiomycota</taxon>
        <taxon>Agaricomycotina</taxon>
        <taxon>Agaricomycetes</taxon>
        <taxon>Agaricomycetidae</taxon>
        <taxon>Agaricales</taxon>
        <taxon>Marasmiineae</taxon>
        <taxon>Mycenaceae</taxon>
        <taxon>Mycena</taxon>
    </lineage>
</organism>
<comment type="caution">
    <text evidence="2">The sequence shown here is derived from an EMBL/GenBank/DDBJ whole genome shotgun (WGS) entry which is preliminary data.</text>
</comment>
<evidence type="ECO:0000313" key="2">
    <source>
        <dbReference type="EMBL" id="KAJ7666326.1"/>
    </source>
</evidence>
<keyword evidence="3" id="KW-1185">Reference proteome</keyword>
<name>A0AAD7CVV7_MYCRO</name>
<reference evidence="2" key="1">
    <citation type="submission" date="2023-03" db="EMBL/GenBank/DDBJ databases">
        <title>Massive genome expansion in bonnet fungi (Mycena s.s.) driven by repeated elements and novel gene families across ecological guilds.</title>
        <authorList>
            <consortium name="Lawrence Berkeley National Laboratory"/>
            <person name="Harder C.B."/>
            <person name="Miyauchi S."/>
            <person name="Viragh M."/>
            <person name="Kuo A."/>
            <person name="Thoen E."/>
            <person name="Andreopoulos B."/>
            <person name="Lu D."/>
            <person name="Skrede I."/>
            <person name="Drula E."/>
            <person name="Henrissat B."/>
            <person name="Morin E."/>
            <person name="Kohler A."/>
            <person name="Barry K."/>
            <person name="LaButti K."/>
            <person name="Morin E."/>
            <person name="Salamov A."/>
            <person name="Lipzen A."/>
            <person name="Mereny Z."/>
            <person name="Hegedus B."/>
            <person name="Baldrian P."/>
            <person name="Stursova M."/>
            <person name="Weitz H."/>
            <person name="Taylor A."/>
            <person name="Grigoriev I.V."/>
            <person name="Nagy L.G."/>
            <person name="Martin F."/>
            <person name="Kauserud H."/>
        </authorList>
    </citation>
    <scope>NUCLEOTIDE SEQUENCE</scope>
    <source>
        <strain evidence="2">CBHHK067</strain>
    </source>
</reference>
<evidence type="ECO:0000313" key="3">
    <source>
        <dbReference type="Proteomes" id="UP001221757"/>
    </source>
</evidence>
<gene>
    <name evidence="2" type="ORF">B0H17DRAFT_1336394</name>
</gene>
<sequence length="120" mass="13061">MRCPPPTVFVVTSKDKLKGTIPKTPSRIRETRSSTPHSAPESSGRSSDSVLQLATTLTPRAPSSCSVRRWPCPEVAVTATLRFVRHQLAGLLSWFPTPRPSFRTRVSDSMSSPVAQSAPC</sequence>
<feature type="region of interest" description="Disordered" evidence="1">
    <location>
        <begin position="98"/>
        <end position="120"/>
    </location>
</feature>
<proteinExistence type="predicted"/>
<dbReference type="AlphaFoldDB" id="A0AAD7CVV7"/>
<evidence type="ECO:0000256" key="1">
    <source>
        <dbReference type="SAM" id="MobiDB-lite"/>
    </source>
</evidence>
<dbReference type="Proteomes" id="UP001221757">
    <property type="component" value="Unassembled WGS sequence"/>
</dbReference>
<protein>
    <submittedName>
        <fullName evidence="2">Uncharacterized protein</fullName>
    </submittedName>
</protein>